<evidence type="ECO:0000313" key="3">
    <source>
        <dbReference type="EMBL" id="OXM59626.1"/>
    </source>
</evidence>
<accession>A0A229SLB8</accession>
<dbReference type="Pfam" id="PF14534">
    <property type="entry name" value="DUF4440"/>
    <property type="match status" value="1"/>
</dbReference>
<protein>
    <submittedName>
        <fullName evidence="3">DUF4440 domain-containing protein</fullName>
    </submittedName>
</protein>
<dbReference type="NCBIfam" id="TIGR02246">
    <property type="entry name" value="SgcJ/EcaC family oxidoreductase"/>
    <property type="match status" value="1"/>
</dbReference>
<dbReference type="OrthoDB" id="582586at2"/>
<sequence>MRGRPTERRSRTVSAPTSAQDQARLDAYYGPFTSDKEKEALSVPLRLVAAWSKNDGYGVAKCFTEDGTLILPGDVLKKGRDEIGSFMTAAYAGPFKGTGVTGRPVDVRFVSDTVALLRTHGGILAPGETEIDDELAVRSTWVVVKRDNEWQLAVYQNSPRGAGATLRW</sequence>
<feature type="region of interest" description="Disordered" evidence="1">
    <location>
        <begin position="1"/>
        <end position="20"/>
    </location>
</feature>
<feature type="compositionally biased region" description="Basic and acidic residues" evidence="1">
    <location>
        <begin position="1"/>
        <end position="10"/>
    </location>
</feature>
<proteinExistence type="predicted"/>
<dbReference type="EMBL" id="NMUL01000078">
    <property type="protein sequence ID" value="OXM59626.1"/>
    <property type="molecule type" value="Genomic_DNA"/>
</dbReference>
<feature type="domain" description="DUF4440" evidence="2">
    <location>
        <begin position="46"/>
        <end position="152"/>
    </location>
</feature>
<dbReference type="InterPro" id="IPR032710">
    <property type="entry name" value="NTF2-like_dom_sf"/>
</dbReference>
<name>A0A229SLB8_9PSEU</name>
<keyword evidence="4" id="KW-1185">Reference proteome</keyword>
<dbReference type="Gene3D" id="3.10.450.50">
    <property type="match status" value="1"/>
</dbReference>
<dbReference type="AlphaFoldDB" id="A0A229SLB8"/>
<evidence type="ECO:0000256" key="1">
    <source>
        <dbReference type="SAM" id="MobiDB-lite"/>
    </source>
</evidence>
<reference evidence="4" key="1">
    <citation type="submission" date="2017-07" db="EMBL/GenBank/DDBJ databases">
        <title>Comparative genome mining reveals phylogenetic distribution patterns of secondary metabolites in Amycolatopsis.</title>
        <authorList>
            <person name="Adamek M."/>
            <person name="Alanjary M."/>
            <person name="Sales-Ortells H."/>
            <person name="Goodfellow M."/>
            <person name="Bull A.T."/>
            <person name="Kalinowski J."/>
            <person name="Ziemert N."/>
        </authorList>
    </citation>
    <scope>NUCLEOTIDE SEQUENCE [LARGE SCALE GENOMIC DNA]</scope>
    <source>
        <strain evidence="4">H5</strain>
    </source>
</reference>
<evidence type="ECO:0000313" key="4">
    <source>
        <dbReference type="Proteomes" id="UP000215199"/>
    </source>
</evidence>
<dbReference type="Proteomes" id="UP000215199">
    <property type="component" value="Unassembled WGS sequence"/>
</dbReference>
<gene>
    <name evidence="3" type="ORF">CF165_46920</name>
</gene>
<comment type="caution">
    <text evidence="3">The sequence shown here is derived from an EMBL/GenBank/DDBJ whole genome shotgun (WGS) entry which is preliminary data.</text>
</comment>
<evidence type="ECO:0000259" key="2">
    <source>
        <dbReference type="Pfam" id="PF14534"/>
    </source>
</evidence>
<dbReference type="SUPFAM" id="SSF54427">
    <property type="entry name" value="NTF2-like"/>
    <property type="match status" value="1"/>
</dbReference>
<dbReference type="InterPro" id="IPR027843">
    <property type="entry name" value="DUF4440"/>
</dbReference>
<dbReference type="InterPro" id="IPR011944">
    <property type="entry name" value="Steroid_delta5-4_isomerase"/>
</dbReference>
<organism evidence="3 4">
    <name type="scientific">Amycolatopsis vastitatis</name>
    <dbReference type="NCBI Taxonomy" id="1905142"/>
    <lineage>
        <taxon>Bacteria</taxon>
        <taxon>Bacillati</taxon>
        <taxon>Actinomycetota</taxon>
        <taxon>Actinomycetes</taxon>
        <taxon>Pseudonocardiales</taxon>
        <taxon>Pseudonocardiaceae</taxon>
        <taxon>Amycolatopsis</taxon>
    </lineage>
</organism>